<proteinExistence type="predicted"/>
<evidence type="ECO:0000313" key="1">
    <source>
        <dbReference type="EMBL" id="KAJ2980597.1"/>
    </source>
</evidence>
<evidence type="ECO:0000313" key="2">
    <source>
        <dbReference type="Proteomes" id="UP001143910"/>
    </source>
</evidence>
<organism evidence="1 2">
    <name type="scientific">Zarea fungicola</name>
    <dbReference type="NCBI Taxonomy" id="93591"/>
    <lineage>
        <taxon>Eukaryota</taxon>
        <taxon>Fungi</taxon>
        <taxon>Dikarya</taxon>
        <taxon>Ascomycota</taxon>
        <taxon>Pezizomycotina</taxon>
        <taxon>Sordariomycetes</taxon>
        <taxon>Hypocreomycetidae</taxon>
        <taxon>Hypocreales</taxon>
        <taxon>Cordycipitaceae</taxon>
        <taxon>Zarea</taxon>
    </lineage>
</organism>
<accession>A0ACC1NNW4</accession>
<protein>
    <submittedName>
        <fullName evidence="1">Uncharacterized protein</fullName>
    </submittedName>
</protein>
<comment type="caution">
    <text evidence="1">The sequence shown here is derived from an EMBL/GenBank/DDBJ whole genome shotgun (WGS) entry which is preliminary data.</text>
</comment>
<sequence>MSPLAEGVLPFGAGSQTQGAVQDRATGAKAGRFDGQIAAQFGADDTIASIGPFRPGIIIERESAEEEELLQAFCRDKLYYFPFVNIPSGRSAQQLKQTSPFLWQCIAATQASNSVQQAQIAASIRETAARKLLVDCNKSVDLLQGLLVYAAWITYRVQPQVRSSCIYTQMAMAITRELGLDKPPRDAGVNAISEFPIAEALPHLPLPASSARTMNERRAAISCYILSSVNSQFLGLVEPLRWTKHLAESLELLSERHETKHDLILVEICRIRLITDKIVQLTRSEQETSDTSQAPLYFHMNAIKHDLDALKRKMSPHLLQDKRITLHFSHAEISLYATAASKIYPQTDTGETKRLDFLYACLMAAKRYFDCFFTVIPTDYASFSGLDLIEGARCLYTLFRLTVLERPGWDREAVRSTVDILQVLDRFDRLLQQAQEQLALRTPDNQPGNLNNLVLMVRRLRGLWGTILSDQGAAAPNLAVDVTTQDMGEWESFFSLPENLWIVDPVASGMVMASTTIEKSLSFTGDLQPSSTDKGVEMQSPDPTDDTSHAQQKGEDSKNESSNYRPQEMESQKAWLTGIPLIMATLGVTLVTMLFMLDVAIVTTAIPRITTEFHSLQDIGWYGSAYTISSAALQPMNGKLYRHFTLKWTYLSFFAVFELGSLICAVATSSAMFIIGRAIAGIGCAALMNGGLLIVAGSVPMHRRPVITGISMGVAQIGFACGPLLGGAFTTYSSWRWCFYVNLPIGAVVAILLVFTRIPEQMPKKPFREVLPTLSLTRDFDIVGFIFFVGASLQLLLGLEYGGNQYAWNSPTVIGLLCGGITTFAVFALWENHMGKDAMFPGYLAKQRVVWSSSMMFAMIFGITVPLLYYNPLYFQAVRGKSALVSGVDLLPTIIGQLVMAVLSGIMTGKLGYYLPWGVFGSILTAVSSGLISTLSPDTSTVKWAAYLVVSGLGRGAAFQVPMVAIQNSVSRADLAAAMAILTCSQTFAGAVSASVSQVIFAQGLRTNIPRYAPTVDVDSVVKTGATGFQSVVPPSDLPAVVAAYCKSINWVFYFVAGLSVLQFAFSWGVGWKSVRSKKEDMGGNSGKA</sequence>
<name>A0ACC1NNW4_9HYPO</name>
<dbReference type="Proteomes" id="UP001143910">
    <property type="component" value="Unassembled WGS sequence"/>
</dbReference>
<gene>
    <name evidence="1" type="ORF">NQ176_g2546</name>
</gene>
<reference evidence="1" key="1">
    <citation type="submission" date="2022-08" db="EMBL/GenBank/DDBJ databases">
        <title>Genome Sequence of Lecanicillium fungicola.</title>
        <authorList>
            <person name="Buettner E."/>
        </authorList>
    </citation>
    <scope>NUCLEOTIDE SEQUENCE</scope>
    <source>
        <strain evidence="1">Babe33</strain>
    </source>
</reference>
<dbReference type="EMBL" id="JANJQO010000187">
    <property type="protein sequence ID" value="KAJ2980597.1"/>
    <property type="molecule type" value="Genomic_DNA"/>
</dbReference>
<keyword evidence="2" id="KW-1185">Reference proteome</keyword>